<dbReference type="GO" id="GO:0003964">
    <property type="term" value="F:RNA-directed DNA polymerase activity"/>
    <property type="evidence" value="ECO:0007669"/>
    <property type="project" value="UniProtKB-KW"/>
</dbReference>
<evidence type="ECO:0000313" key="1">
    <source>
        <dbReference type="EMBL" id="GFD52403.1"/>
    </source>
</evidence>
<accession>A0A699X007</accession>
<reference evidence="1" key="1">
    <citation type="journal article" date="2019" name="Sci. Rep.">
        <title>Draft genome of Tanacetum cinerariifolium, the natural source of mosquito coil.</title>
        <authorList>
            <person name="Yamashiro T."/>
            <person name="Shiraishi A."/>
            <person name="Satake H."/>
            <person name="Nakayama K."/>
        </authorList>
    </citation>
    <scope>NUCLEOTIDE SEQUENCE</scope>
</reference>
<name>A0A699X007_TANCI</name>
<keyword evidence="1" id="KW-0548">Nucleotidyltransferase</keyword>
<dbReference type="InterPro" id="IPR021109">
    <property type="entry name" value="Peptidase_aspartic_dom_sf"/>
</dbReference>
<dbReference type="Pfam" id="PF08284">
    <property type="entry name" value="RVP_2"/>
    <property type="match status" value="1"/>
</dbReference>
<sequence length="106" mass="12419">MKHKYQNCSLRFDDKIRSANLFLLDMHDFDIILGLDWLTKRRATVVYHTKSVIFGDLDKHEFVYQDCQLGLLAFIMDTSSDGPSLETHPVVWDFSDVFLKELPRIP</sequence>
<organism evidence="1">
    <name type="scientific">Tanacetum cinerariifolium</name>
    <name type="common">Dalmatian daisy</name>
    <name type="synonym">Chrysanthemum cinerariifolium</name>
    <dbReference type="NCBI Taxonomy" id="118510"/>
    <lineage>
        <taxon>Eukaryota</taxon>
        <taxon>Viridiplantae</taxon>
        <taxon>Streptophyta</taxon>
        <taxon>Embryophyta</taxon>
        <taxon>Tracheophyta</taxon>
        <taxon>Spermatophyta</taxon>
        <taxon>Magnoliopsida</taxon>
        <taxon>eudicotyledons</taxon>
        <taxon>Gunneridae</taxon>
        <taxon>Pentapetalae</taxon>
        <taxon>asterids</taxon>
        <taxon>campanulids</taxon>
        <taxon>Asterales</taxon>
        <taxon>Asteraceae</taxon>
        <taxon>Asteroideae</taxon>
        <taxon>Anthemideae</taxon>
        <taxon>Anthemidinae</taxon>
        <taxon>Tanacetum</taxon>
    </lineage>
</organism>
<proteinExistence type="predicted"/>
<feature type="non-terminal residue" evidence="1">
    <location>
        <position position="106"/>
    </location>
</feature>
<keyword evidence="1" id="KW-0695">RNA-directed DNA polymerase</keyword>
<comment type="caution">
    <text evidence="1">The sequence shown here is derived from an EMBL/GenBank/DDBJ whole genome shotgun (WGS) entry which is preliminary data.</text>
</comment>
<protein>
    <submittedName>
        <fullName evidence="1">Reverse transcriptase domain-containing protein</fullName>
    </submittedName>
</protein>
<keyword evidence="1" id="KW-0808">Transferase</keyword>
<dbReference type="Gene3D" id="2.40.70.10">
    <property type="entry name" value="Acid Proteases"/>
    <property type="match status" value="1"/>
</dbReference>
<dbReference type="EMBL" id="BKCJ011781845">
    <property type="protein sequence ID" value="GFD52403.1"/>
    <property type="molecule type" value="Genomic_DNA"/>
</dbReference>
<dbReference type="AlphaFoldDB" id="A0A699X007"/>
<gene>
    <name evidence="1" type="ORF">Tci_924372</name>
</gene>